<feature type="region of interest" description="Disordered" evidence="1">
    <location>
        <begin position="1"/>
        <end position="86"/>
    </location>
</feature>
<protein>
    <submittedName>
        <fullName evidence="2">Uncharacterized protein</fullName>
    </submittedName>
</protein>
<comment type="caution">
    <text evidence="2">The sequence shown here is derived from an EMBL/GenBank/DDBJ whole genome shotgun (WGS) entry which is preliminary data.</text>
</comment>
<name>A0A2A2K010_9BILA</name>
<evidence type="ECO:0000313" key="3">
    <source>
        <dbReference type="Proteomes" id="UP000218231"/>
    </source>
</evidence>
<dbReference type="AlphaFoldDB" id="A0A2A2K010"/>
<accession>A0A2A2K010</accession>
<feature type="compositionally biased region" description="Polar residues" evidence="1">
    <location>
        <begin position="37"/>
        <end position="70"/>
    </location>
</feature>
<gene>
    <name evidence="2" type="ORF">WR25_17224</name>
</gene>
<sequence>MPFTTLAVGARHKPISIGPDTPEYRSAETDLKRRNPRTSSTQKFVLSYTEQMWNTQPHTDSAHRSFSPQPRESHTQNRPPDSPVGR</sequence>
<proteinExistence type="predicted"/>
<organism evidence="2 3">
    <name type="scientific">Diploscapter pachys</name>
    <dbReference type="NCBI Taxonomy" id="2018661"/>
    <lineage>
        <taxon>Eukaryota</taxon>
        <taxon>Metazoa</taxon>
        <taxon>Ecdysozoa</taxon>
        <taxon>Nematoda</taxon>
        <taxon>Chromadorea</taxon>
        <taxon>Rhabditida</taxon>
        <taxon>Rhabditina</taxon>
        <taxon>Rhabditomorpha</taxon>
        <taxon>Rhabditoidea</taxon>
        <taxon>Rhabditidae</taxon>
        <taxon>Diploscapter</taxon>
    </lineage>
</organism>
<feature type="compositionally biased region" description="Basic and acidic residues" evidence="1">
    <location>
        <begin position="22"/>
        <end position="33"/>
    </location>
</feature>
<dbReference type="Proteomes" id="UP000218231">
    <property type="component" value="Unassembled WGS sequence"/>
</dbReference>
<evidence type="ECO:0000256" key="1">
    <source>
        <dbReference type="SAM" id="MobiDB-lite"/>
    </source>
</evidence>
<keyword evidence="3" id="KW-1185">Reference proteome</keyword>
<dbReference type="EMBL" id="LIAE01009943">
    <property type="protein sequence ID" value="PAV67366.1"/>
    <property type="molecule type" value="Genomic_DNA"/>
</dbReference>
<evidence type="ECO:0000313" key="2">
    <source>
        <dbReference type="EMBL" id="PAV67366.1"/>
    </source>
</evidence>
<reference evidence="2 3" key="1">
    <citation type="journal article" date="2017" name="Curr. Biol.">
        <title>Genome architecture and evolution of a unichromosomal asexual nematode.</title>
        <authorList>
            <person name="Fradin H."/>
            <person name="Zegar C."/>
            <person name="Gutwein M."/>
            <person name="Lucas J."/>
            <person name="Kovtun M."/>
            <person name="Corcoran D."/>
            <person name="Baugh L.R."/>
            <person name="Kiontke K."/>
            <person name="Gunsalus K."/>
            <person name="Fitch D.H."/>
            <person name="Piano F."/>
        </authorList>
    </citation>
    <scope>NUCLEOTIDE SEQUENCE [LARGE SCALE GENOMIC DNA]</scope>
    <source>
        <strain evidence="2">PF1309</strain>
    </source>
</reference>